<evidence type="ECO:0000256" key="7">
    <source>
        <dbReference type="ARBA" id="ARBA00022840"/>
    </source>
</evidence>
<dbReference type="PANTHER" id="PTHR43065">
    <property type="entry name" value="SENSOR HISTIDINE KINASE"/>
    <property type="match status" value="1"/>
</dbReference>
<keyword evidence="9" id="KW-1133">Transmembrane helix</keyword>
<reference evidence="11 12" key="1">
    <citation type="submission" date="2015-02" db="EMBL/GenBank/DDBJ databases">
        <title>Single-cell genomics of uncultivated deep-branching MTB reveals a conserved set of magnetosome genes.</title>
        <authorList>
            <person name="Kolinko S."/>
            <person name="Richter M."/>
            <person name="Glockner F.O."/>
            <person name="Brachmann A."/>
            <person name="Schuler D."/>
        </authorList>
    </citation>
    <scope>NUCLEOTIDE SEQUENCE [LARGE SCALE GENOMIC DNA]</scope>
    <source>
        <strain evidence="11">TM-1</strain>
    </source>
</reference>
<dbReference type="GO" id="GO:0005524">
    <property type="term" value="F:ATP binding"/>
    <property type="evidence" value="ECO:0007669"/>
    <property type="project" value="UniProtKB-KW"/>
</dbReference>
<dbReference type="SUPFAM" id="SSF47384">
    <property type="entry name" value="Homodimeric domain of signal transducing histidine kinase"/>
    <property type="match status" value="1"/>
</dbReference>
<dbReference type="Gene3D" id="1.10.287.130">
    <property type="match status" value="1"/>
</dbReference>
<feature type="transmembrane region" description="Helical" evidence="9">
    <location>
        <begin position="80"/>
        <end position="99"/>
    </location>
</feature>
<organism evidence="11 12">
    <name type="scientific">Candidatus Magnetobacterium bavaricum</name>
    <dbReference type="NCBI Taxonomy" id="29290"/>
    <lineage>
        <taxon>Bacteria</taxon>
        <taxon>Pseudomonadati</taxon>
        <taxon>Nitrospirota</taxon>
        <taxon>Thermodesulfovibrionia</taxon>
        <taxon>Thermodesulfovibrionales</taxon>
        <taxon>Candidatus Magnetobacteriaceae</taxon>
        <taxon>Candidatus Magnetobacterium</taxon>
    </lineage>
</organism>
<dbReference type="GO" id="GO:0000155">
    <property type="term" value="F:phosphorelay sensor kinase activity"/>
    <property type="evidence" value="ECO:0007669"/>
    <property type="project" value="InterPro"/>
</dbReference>
<dbReference type="PRINTS" id="PR00344">
    <property type="entry name" value="BCTRLSENSOR"/>
</dbReference>
<feature type="domain" description="Histidine kinase" evidence="10">
    <location>
        <begin position="282"/>
        <end position="524"/>
    </location>
</feature>
<feature type="transmembrane region" description="Helical" evidence="9">
    <location>
        <begin position="111"/>
        <end position="133"/>
    </location>
</feature>
<evidence type="ECO:0000256" key="6">
    <source>
        <dbReference type="ARBA" id="ARBA00022777"/>
    </source>
</evidence>
<evidence type="ECO:0000259" key="10">
    <source>
        <dbReference type="PROSITE" id="PS50109"/>
    </source>
</evidence>
<accession>A0A0F3GV27</accession>
<dbReference type="InterPro" id="IPR003594">
    <property type="entry name" value="HATPase_dom"/>
</dbReference>
<dbReference type="InterPro" id="IPR005467">
    <property type="entry name" value="His_kinase_dom"/>
</dbReference>
<dbReference type="PANTHER" id="PTHR43065:SF10">
    <property type="entry name" value="PEROXIDE STRESS-ACTIVATED HISTIDINE KINASE MAK3"/>
    <property type="match status" value="1"/>
</dbReference>
<keyword evidence="12" id="KW-1185">Reference proteome</keyword>
<proteinExistence type="predicted"/>
<keyword evidence="6 11" id="KW-0418">Kinase</keyword>
<dbReference type="SUPFAM" id="SSF55874">
    <property type="entry name" value="ATPase domain of HSP90 chaperone/DNA topoisomerase II/histidine kinase"/>
    <property type="match status" value="1"/>
</dbReference>
<keyword evidence="8" id="KW-0902">Two-component regulatory system</keyword>
<gene>
    <name evidence="11" type="ORF">MBAV_001993</name>
</gene>
<dbReference type="InterPro" id="IPR033425">
    <property type="entry name" value="MASE3"/>
</dbReference>
<keyword evidence="3" id="KW-0597">Phosphoprotein</keyword>
<dbReference type="InterPro" id="IPR003661">
    <property type="entry name" value="HisK_dim/P_dom"/>
</dbReference>
<sequence>MTLFNNYLMFHSIAEIFSIIVACSIFVVAYNSRRWMENDYLLFIGIASLFIAVLDMVHTLAYKGLGIFVGHDEVNRAASLWIAARYLESLSLLAAPLFFKRKVNTRAVLAIYSLILVIVIGAIVFWGVFPICFVDGTGLTPFKKISEYVISLILVIAFLMLRKNRSEFNPRVFRLMNYAIIVTILTEIMFTFYRSPYDIFNFTGHILKIVSFTLYYRAIVVTGIKMPFDIIFRQIRQREDELREINRELEIRVDQEVIVRQQKEQLLIQQSRMAAMGEMIGAIAHQWRQPLNAISVLTMDFKDAYDYGELNREYITQMTNKINGQVMFMSDTINDFRKFMQPTKEKSAFNVSHAIKDVLRLISFMVNKDNLQIKLECKEKDRNKLLFKQDCIDICECEDGFIVYGYPNEFKHAVLNLINNARDAILINRAKGLCCKETKGEISIELYSLNGNVRVEISDNGGGIPADVHDRLFTPYFTTKGDEKGTGIGLYMSRVIIENNMGGKLSCDNNAFGAVFKIDLKLMER</sequence>
<evidence type="ECO:0000313" key="11">
    <source>
        <dbReference type="EMBL" id="KJU85804.1"/>
    </source>
</evidence>
<feature type="transmembrane region" description="Helical" evidence="9">
    <location>
        <begin position="173"/>
        <end position="193"/>
    </location>
</feature>
<keyword evidence="4" id="KW-0808">Transferase</keyword>
<dbReference type="EMBL" id="LACI01000852">
    <property type="protein sequence ID" value="KJU85804.1"/>
    <property type="molecule type" value="Genomic_DNA"/>
</dbReference>
<evidence type="ECO:0000313" key="12">
    <source>
        <dbReference type="Proteomes" id="UP000033423"/>
    </source>
</evidence>
<keyword evidence="9" id="KW-0472">Membrane</keyword>
<dbReference type="InterPro" id="IPR036890">
    <property type="entry name" value="HATPase_C_sf"/>
</dbReference>
<evidence type="ECO:0000256" key="3">
    <source>
        <dbReference type="ARBA" id="ARBA00022553"/>
    </source>
</evidence>
<dbReference type="Pfam" id="PF02518">
    <property type="entry name" value="HATPase_c"/>
    <property type="match status" value="1"/>
</dbReference>
<dbReference type="CDD" id="cd00082">
    <property type="entry name" value="HisKA"/>
    <property type="match status" value="1"/>
</dbReference>
<dbReference type="AlphaFoldDB" id="A0A0F3GV27"/>
<feature type="transmembrane region" description="Helical" evidence="9">
    <location>
        <begin position="145"/>
        <end position="161"/>
    </location>
</feature>
<dbReference type="Proteomes" id="UP000033423">
    <property type="component" value="Unassembled WGS sequence"/>
</dbReference>
<dbReference type="InterPro" id="IPR004358">
    <property type="entry name" value="Sig_transdc_His_kin-like_C"/>
</dbReference>
<dbReference type="EC" id="2.7.13.3" evidence="2"/>
<keyword evidence="7" id="KW-0067">ATP-binding</keyword>
<evidence type="ECO:0000256" key="8">
    <source>
        <dbReference type="ARBA" id="ARBA00023012"/>
    </source>
</evidence>
<protein>
    <recommendedName>
        <fullName evidence="2">histidine kinase</fullName>
        <ecNumber evidence="2">2.7.13.3</ecNumber>
    </recommendedName>
</protein>
<comment type="catalytic activity">
    <reaction evidence="1">
        <text>ATP + protein L-histidine = ADP + protein N-phospho-L-histidine.</text>
        <dbReference type="EC" id="2.7.13.3"/>
    </reaction>
</comment>
<dbReference type="PROSITE" id="PS50109">
    <property type="entry name" value="HIS_KIN"/>
    <property type="match status" value="1"/>
</dbReference>
<evidence type="ECO:0000256" key="5">
    <source>
        <dbReference type="ARBA" id="ARBA00022741"/>
    </source>
</evidence>
<dbReference type="PATRIC" id="fig|29290.4.peg.2651"/>
<keyword evidence="9" id="KW-0812">Transmembrane</keyword>
<dbReference type="CDD" id="cd00075">
    <property type="entry name" value="HATPase"/>
    <property type="match status" value="1"/>
</dbReference>
<dbReference type="Gene3D" id="3.30.565.10">
    <property type="entry name" value="Histidine kinase-like ATPase, C-terminal domain"/>
    <property type="match status" value="1"/>
</dbReference>
<evidence type="ECO:0000256" key="1">
    <source>
        <dbReference type="ARBA" id="ARBA00000085"/>
    </source>
</evidence>
<dbReference type="Pfam" id="PF17159">
    <property type="entry name" value="MASE3"/>
    <property type="match status" value="1"/>
</dbReference>
<evidence type="ECO:0000256" key="9">
    <source>
        <dbReference type="SAM" id="Phobius"/>
    </source>
</evidence>
<comment type="caution">
    <text evidence="11">The sequence shown here is derived from an EMBL/GenBank/DDBJ whole genome shotgun (WGS) entry which is preliminary data.</text>
</comment>
<keyword evidence="5" id="KW-0547">Nucleotide-binding</keyword>
<evidence type="ECO:0000256" key="2">
    <source>
        <dbReference type="ARBA" id="ARBA00012438"/>
    </source>
</evidence>
<feature type="transmembrane region" description="Helical" evidence="9">
    <location>
        <begin position="40"/>
        <end position="60"/>
    </location>
</feature>
<name>A0A0F3GV27_9BACT</name>
<dbReference type="SMART" id="SM00387">
    <property type="entry name" value="HATPase_c"/>
    <property type="match status" value="1"/>
</dbReference>
<dbReference type="InterPro" id="IPR036097">
    <property type="entry name" value="HisK_dim/P_sf"/>
</dbReference>
<feature type="transmembrane region" description="Helical" evidence="9">
    <location>
        <begin position="6"/>
        <end position="28"/>
    </location>
</feature>
<evidence type="ECO:0000256" key="4">
    <source>
        <dbReference type="ARBA" id="ARBA00022679"/>
    </source>
</evidence>